<proteinExistence type="predicted"/>
<reference evidence="2" key="1">
    <citation type="submission" date="2020-02" db="EMBL/GenBank/DDBJ databases">
        <authorList>
            <person name="Meier V. D."/>
        </authorList>
    </citation>
    <scope>NUCLEOTIDE SEQUENCE</scope>
    <source>
        <strain evidence="2">AVDCRST_MAG01</strain>
    </source>
</reference>
<dbReference type="AlphaFoldDB" id="A0A6J4QDZ5"/>
<gene>
    <name evidence="2" type="ORF">AVDCRST_MAG01-01-3761</name>
</gene>
<feature type="non-terminal residue" evidence="2">
    <location>
        <position position="51"/>
    </location>
</feature>
<sequence>VWQEEPGGDIERAGRWLVVYTDGDAGGGLRGREAGRREASLRRRSKGQPQG</sequence>
<accession>A0A6J4QDZ5</accession>
<feature type="region of interest" description="Disordered" evidence="1">
    <location>
        <begin position="23"/>
        <end position="51"/>
    </location>
</feature>
<protein>
    <submittedName>
        <fullName evidence="2">Uncharacterized protein</fullName>
    </submittedName>
</protein>
<name>A0A6J4QDZ5_9ACTN</name>
<feature type="non-terminal residue" evidence="2">
    <location>
        <position position="1"/>
    </location>
</feature>
<evidence type="ECO:0000256" key="1">
    <source>
        <dbReference type="SAM" id="MobiDB-lite"/>
    </source>
</evidence>
<dbReference type="EMBL" id="CADCUW010000488">
    <property type="protein sequence ID" value="CAA9442173.1"/>
    <property type="molecule type" value="Genomic_DNA"/>
</dbReference>
<organism evidence="2">
    <name type="scientific">uncultured Rubrobacteraceae bacterium</name>
    <dbReference type="NCBI Taxonomy" id="349277"/>
    <lineage>
        <taxon>Bacteria</taxon>
        <taxon>Bacillati</taxon>
        <taxon>Actinomycetota</taxon>
        <taxon>Rubrobacteria</taxon>
        <taxon>Rubrobacterales</taxon>
        <taxon>Rubrobacteraceae</taxon>
        <taxon>environmental samples</taxon>
    </lineage>
</organism>
<feature type="compositionally biased region" description="Basic and acidic residues" evidence="1">
    <location>
        <begin position="30"/>
        <end position="41"/>
    </location>
</feature>
<evidence type="ECO:0000313" key="2">
    <source>
        <dbReference type="EMBL" id="CAA9442173.1"/>
    </source>
</evidence>
<feature type="compositionally biased region" description="Basic residues" evidence="1">
    <location>
        <begin position="42"/>
        <end position="51"/>
    </location>
</feature>